<keyword evidence="1" id="KW-1133">Transmembrane helix</keyword>
<dbReference type="AlphaFoldDB" id="A0A8K0HHM4"/>
<keyword evidence="1" id="KW-0812">Transmembrane</keyword>
<accession>A0A8K0HHM4</accession>
<name>A0A8K0HHM4_9ROSA</name>
<keyword evidence="1" id="KW-0472">Membrane</keyword>
<evidence type="ECO:0000313" key="3">
    <source>
        <dbReference type="Proteomes" id="UP000796880"/>
    </source>
</evidence>
<feature type="transmembrane region" description="Helical" evidence="1">
    <location>
        <begin position="62"/>
        <end position="86"/>
    </location>
</feature>
<organism evidence="2 3">
    <name type="scientific">Rhamnella rubrinervis</name>
    <dbReference type="NCBI Taxonomy" id="2594499"/>
    <lineage>
        <taxon>Eukaryota</taxon>
        <taxon>Viridiplantae</taxon>
        <taxon>Streptophyta</taxon>
        <taxon>Embryophyta</taxon>
        <taxon>Tracheophyta</taxon>
        <taxon>Spermatophyta</taxon>
        <taxon>Magnoliopsida</taxon>
        <taxon>eudicotyledons</taxon>
        <taxon>Gunneridae</taxon>
        <taxon>Pentapetalae</taxon>
        <taxon>rosids</taxon>
        <taxon>fabids</taxon>
        <taxon>Rosales</taxon>
        <taxon>Rhamnaceae</taxon>
        <taxon>rhamnoid group</taxon>
        <taxon>Rhamneae</taxon>
        <taxon>Rhamnella</taxon>
    </lineage>
</organism>
<evidence type="ECO:0000313" key="2">
    <source>
        <dbReference type="EMBL" id="KAF3452560.1"/>
    </source>
</evidence>
<sequence length="87" mass="8440">MGTVAAGEPLVADGEGAATSEAKVALIEAAAVTATAKAIFFTSMVDSDQLAPAPSPTIEAGAGFAVTVSGAFLGSTLFCSLAALLLH</sequence>
<dbReference type="EMBL" id="VOIH02000002">
    <property type="protein sequence ID" value="KAF3452560.1"/>
    <property type="molecule type" value="Genomic_DNA"/>
</dbReference>
<comment type="caution">
    <text evidence="2">The sequence shown here is derived from an EMBL/GenBank/DDBJ whole genome shotgun (WGS) entry which is preliminary data.</text>
</comment>
<dbReference type="OrthoDB" id="1160212at2759"/>
<protein>
    <submittedName>
        <fullName evidence="2">Uncharacterized protein</fullName>
    </submittedName>
</protein>
<keyword evidence="3" id="KW-1185">Reference proteome</keyword>
<reference evidence="2" key="1">
    <citation type="submission" date="2020-03" db="EMBL/GenBank/DDBJ databases">
        <title>A high-quality chromosome-level genome assembly of a woody plant with both climbing and erect habits, Rhamnella rubrinervis.</title>
        <authorList>
            <person name="Lu Z."/>
            <person name="Yang Y."/>
            <person name="Zhu X."/>
            <person name="Sun Y."/>
        </authorList>
    </citation>
    <scope>NUCLEOTIDE SEQUENCE</scope>
    <source>
        <strain evidence="2">BYM</strain>
        <tissue evidence="2">Leaf</tissue>
    </source>
</reference>
<proteinExistence type="predicted"/>
<evidence type="ECO:0000256" key="1">
    <source>
        <dbReference type="SAM" id="Phobius"/>
    </source>
</evidence>
<dbReference type="Proteomes" id="UP000796880">
    <property type="component" value="Unassembled WGS sequence"/>
</dbReference>
<gene>
    <name evidence="2" type="ORF">FNV43_RR02993</name>
</gene>